<evidence type="ECO:0000256" key="1">
    <source>
        <dbReference type="ARBA" id="ARBA00022630"/>
    </source>
</evidence>
<name>A0AAW4L4T1_9BACT</name>
<keyword evidence="5" id="KW-1185">Reference proteome</keyword>
<proteinExistence type="predicted"/>
<comment type="caution">
    <text evidence="4">The sequence shown here is derived from an EMBL/GenBank/DDBJ whole genome shotgun (WGS) entry which is preliminary data.</text>
</comment>
<dbReference type="Pfam" id="PF00724">
    <property type="entry name" value="Oxidored_FMN"/>
    <property type="match status" value="1"/>
</dbReference>
<accession>A0AAW4L4T1</accession>
<dbReference type="EMBL" id="JAHCVJ010000004">
    <property type="protein sequence ID" value="MBT0664815.1"/>
    <property type="molecule type" value="Genomic_DNA"/>
</dbReference>
<dbReference type="PANTHER" id="PTHR43656">
    <property type="entry name" value="BINDING OXIDOREDUCTASE, PUTATIVE (AFU_ORTHOLOGUE AFUA_2G08260)-RELATED"/>
    <property type="match status" value="1"/>
</dbReference>
<dbReference type="Proteomes" id="UP000811899">
    <property type="component" value="Unassembled WGS sequence"/>
</dbReference>
<dbReference type="CDD" id="cd02803">
    <property type="entry name" value="OYE_like_FMN_family"/>
    <property type="match status" value="1"/>
</dbReference>
<keyword evidence="1" id="KW-0285">Flavoprotein</keyword>
<sequence length="374" mass="40594">MRNLFDDTTIKGMHLANRLVRSATWEGMCEADGRPTAKLAAYYETLAKGGVGLIISGYAFVRNDGRQLPGQLGVHVDDFVPDLRALADAVHREGGKLCVQLVHCGGQTTSKMAGCQPVAPSAVKVEQFPELPAELDAQGIEDIINSFATAASRVRASGCDAVQLHAAHGYLVNQFLSPLTNRRTDRFGGNLDGRCRFLMDVYRAVRNAVGNDYPVMIKMNGCDNLEGGLSLDDAVLACKRLDEEGVDAIEVSGGTPASGEQTPVRQGIETREKEAYNLPLAYRIKNAVTCPVMVVGGLRSFELVEGIVRREEADYVAFARPLIREPRLPLRWAQGNEAHARCISCNGCFKPGLKEGGIYCVIEKIEQENKGASL</sequence>
<dbReference type="RefSeq" id="WP_214171597.1">
    <property type="nucleotide sequence ID" value="NZ_JAHCVJ010000004.1"/>
</dbReference>
<evidence type="ECO:0000313" key="5">
    <source>
        <dbReference type="Proteomes" id="UP000811899"/>
    </source>
</evidence>
<organism evidence="4 5">
    <name type="scientific">Geoanaerobacter pelophilus</name>
    <dbReference type="NCBI Taxonomy" id="60036"/>
    <lineage>
        <taxon>Bacteria</taxon>
        <taxon>Pseudomonadati</taxon>
        <taxon>Thermodesulfobacteriota</taxon>
        <taxon>Desulfuromonadia</taxon>
        <taxon>Geobacterales</taxon>
        <taxon>Geobacteraceae</taxon>
        <taxon>Geoanaerobacter</taxon>
    </lineage>
</organism>
<dbReference type="GO" id="GO:0010181">
    <property type="term" value="F:FMN binding"/>
    <property type="evidence" value="ECO:0007669"/>
    <property type="project" value="InterPro"/>
</dbReference>
<dbReference type="GO" id="GO:0016491">
    <property type="term" value="F:oxidoreductase activity"/>
    <property type="evidence" value="ECO:0007669"/>
    <property type="project" value="UniProtKB-KW"/>
</dbReference>
<reference evidence="4 5" key="1">
    <citation type="submission" date="2021-05" db="EMBL/GenBank/DDBJ databases">
        <title>The draft genome of Geobacter pelophilus DSM 12255.</title>
        <authorList>
            <person name="Xu Z."/>
            <person name="Masuda Y."/>
            <person name="Itoh H."/>
            <person name="Senoo K."/>
        </authorList>
    </citation>
    <scope>NUCLEOTIDE SEQUENCE [LARGE SCALE GENOMIC DNA]</scope>
    <source>
        <strain evidence="4 5">DSM 12255</strain>
    </source>
</reference>
<dbReference type="AlphaFoldDB" id="A0AAW4L4T1"/>
<keyword evidence="2" id="KW-0560">Oxidoreductase</keyword>
<dbReference type="SUPFAM" id="SSF51395">
    <property type="entry name" value="FMN-linked oxidoreductases"/>
    <property type="match status" value="1"/>
</dbReference>
<dbReference type="InterPro" id="IPR051799">
    <property type="entry name" value="NADH_flavin_oxidoreductase"/>
</dbReference>
<dbReference type="InterPro" id="IPR013785">
    <property type="entry name" value="Aldolase_TIM"/>
</dbReference>
<feature type="domain" description="NADH:flavin oxidoreductase/NADH oxidase N-terminal" evidence="3">
    <location>
        <begin position="4"/>
        <end position="336"/>
    </location>
</feature>
<protein>
    <submittedName>
        <fullName evidence="4">NADH:flavin oxidoreductase</fullName>
    </submittedName>
</protein>
<dbReference type="PANTHER" id="PTHR43656:SF2">
    <property type="entry name" value="BINDING OXIDOREDUCTASE, PUTATIVE (AFU_ORTHOLOGUE AFUA_2G08260)-RELATED"/>
    <property type="match status" value="1"/>
</dbReference>
<evidence type="ECO:0000313" key="4">
    <source>
        <dbReference type="EMBL" id="MBT0664815.1"/>
    </source>
</evidence>
<evidence type="ECO:0000256" key="2">
    <source>
        <dbReference type="ARBA" id="ARBA00023002"/>
    </source>
</evidence>
<evidence type="ECO:0000259" key="3">
    <source>
        <dbReference type="Pfam" id="PF00724"/>
    </source>
</evidence>
<dbReference type="InterPro" id="IPR001155">
    <property type="entry name" value="OxRdtase_FMN_N"/>
</dbReference>
<gene>
    <name evidence="4" type="ORF">KI809_10935</name>
</gene>
<dbReference type="Gene3D" id="3.20.20.70">
    <property type="entry name" value="Aldolase class I"/>
    <property type="match status" value="1"/>
</dbReference>